<gene>
    <name evidence="3" type="ORF">H9K76_01835</name>
</gene>
<dbReference type="EMBL" id="CP060714">
    <property type="protein sequence ID" value="QNN57659.1"/>
    <property type="molecule type" value="Genomic_DNA"/>
</dbReference>
<feature type="signal peptide" evidence="1">
    <location>
        <begin position="1"/>
        <end position="29"/>
    </location>
</feature>
<dbReference type="KEGG" id="drg:H9K76_01835"/>
<feature type="chain" id="PRO_5028974545" evidence="1">
    <location>
        <begin position="30"/>
        <end position="394"/>
    </location>
</feature>
<evidence type="ECO:0000259" key="2">
    <source>
        <dbReference type="Pfam" id="PF13449"/>
    </source>
</evidence>
<dbReference type="PROSITE" id="PS51257">
    <property type="entry name" value="PROKAR_LIPOPROTEIN"/>
    <property type="match status" value="1"/>
</dbReference>
<keyword evidence="4" id="KW-1185">Reference proteome</keyword>
<reference evidence="3 4" key="1">
    <citation type="submission" date="2020-08" db="EMBL/GenBank/DDBJ databases">
        <title>Genome sequence of Diaphorobacter ruginosibacter DSM 27467T.</title>
        <authorList>
            <person name="Hyun D.-W."/>
            <person name="Bae J.-W."/>
        </authorList>
    </citation>
    <scope>NUCLEOTIDE SEQUENCE [LARGE SCALE GENOMIC DNA]</scope>
    <source>
        <strain evidence="3 4">DSM 27467</strain>
    </source>
</reference>
<keyword evidence="1" id="KW-0732">Signal</keyword>
<evidence type="ECO:0000313" key="4">
    <source>
        <dbReference type="Proteomes" id="UP000515811"/>
    </source>
</evidence>
<feature type="domain" description="Phytase-like" evidence="2">
    <location>
        <begin position="65"/>
        <end position="374"/>
    </location>
</feature>
<dbReference type="AlphaFoldDB" id="A0A7G9RPY4"/>
<evidence type="ECO:0000313" key="3">
    <source>
        <dbReference type="EMBL" id="QNN57659.1"/>
    </source>
</evidence>
<protein>
    <submittedName>
        <fullName evidence="3">Esterase-like activity of phytase family protein</fullName>
    </submittedName>
</protein>
<accession>A0A7G9RPY4</accession>
<dbReference type="Pfam" id="PF13449">
    <property type="entry name" value="Phytase-like"/>
    <property type="match status" value="1"/>
</dbReference>
<name>A0A7G9RPY4_9BURK</name>
<evidence type="ECO:0000256" key="1">
    <source>
        <dbReference type="SAM" id="SignalP"/>
    </source>
</evidence>
<dbReference type="Proteomes" id="UP000515811">
    <property type="component" value="Chromosome"/>
</dbReference>
<proteinExistence type="predicted"/>
<dbReference type="InterPro" id="IPR027372">
    <property type="entry name" value="Phytase-like_dom"/>
</dbReference>
<sequence length="394" mass="42635">MNRPRLTSTRALSLLAACLLCACSTPVVPPEGPRECNASAMADVPRFRLLGEVRWNVDTPYGGVPVGGLSSIDWDAARGEYLLISDDRAVFGPARYYSARMVYDDSGLHDAWLTDMHALRGPGQHLYGDARTAHAGMPVPDAEALRVMPGSGDLLWSSEGDFARGFGPELQVIDHDGHWLSTWALPASLSQPDDAYGPRASFTIEGLGFSEDGATLWASMEGALKQDGPMPAPGSPGAPVRITQFDATSRAPLRQIAYQPDALPAGIWALPQRAVNGVSDILADGPEHLLVLERSFSVDFGWGARLYRIDLRSATDTLDMARLDPARFQPATKRLVQDFAQLGLRSVDNLEGMTWGPRLAGGERVLLLVSDNNFNPAQVTQFIALAELPRCNSE</sequence>
<dbReference type="RefSeq" id="WP_187597907.1">
    <property type="nucleotide sequence ID" value="NZ_CP060714.1"/>
</dbReference>
<organism evidence="3 4">
    <name type="scientific">Diaphorobacter ruginosibacter</name>
    <dbReference type="NCBI Taxonomy" id="1715720"/>
    <lineage>
        <taxon>Bacteria</taxon>
        <taxon>Pseudomonadati</taxon>
        <taxon>Pseudomonadota</taxon>
        <taxon>Betaproteobacteria</taxon>
        <taxon>Burkholderiales</taxon>
        <taxon>Comamonadaceae</taxon>
        <taxon>Diaphorobacter</taxon>
    </lineage>
</organism>